<organism evidence="2 3">
    <name type="scientific">Geosporobacter subterraneus DSM 17957</name>
    <dbReference type="NCBI Taxonomy" id="1121919"/>
    <lineage>
        <taxon>Bacteria</taxon>
        <taxon>Bacillati</taxon>
        <taxon>Bacillota</taxon>
        <taxon>Clostridia</taxon>
        <taxon>Peptostreptococcales</taxon>
        <taxon>Thermotaleaceae</taxon>
        <taxon>Geosporobacter</taxon>
    </lineage>
</organism>
<name>A0A1M6HFM2_9FIRM</name>
<protein>
    <submittedName>
        <fullName evidence="2">Uncharacterized protein</fullName>
    </submittedName>
</protein>
<evidence type="ECO:0000256" key="1">
    <source>
        <dbReference type="SAM" id="MobiDB-lite"/>
    </source>
</evidence>
<evidence type="ECO:0000313" key="3">
    <source>
        <dbReference type="Proteomes" id="UP000184536"/>
    </source>
</evidence>
<dbReference type="Proteomes" id="UP000184536">
    <property type="component" value="Unassembled WGS sequence"/>
</dbReference>
<dbReference type="STRING" id="1121919.SAMN02745975_01533"/>
<feature type="compositionally biased region" description="Basic and acidic residues" evidence="1">
    <location>
        <begin position="80"/>
        <end position="107"/>
    </location>
</feature>
<dbReference type="RefSeq" id="WP_242841753.1">
    <property type="nucleotide sequence ID" value="NZ_FQZV01000017.1"/>
</dbReference>
<sequence>MVITEELKLDLIRVDCHPNSLFKYELIYKAGNATGMVGVYSFDEDWYYLYKEDTERYRVKRRKELEGIAPAFTYKQRRNRQADKHDNQSKHLNTADEVPHEVAEKLSIRSQLRRAAKKTKSDISSPTKKSGFER</sequence>
<dbReference type="EMBL" id="FQZV01000017">
    <property type="protein sequence ID" value="SHJ20909.1"/>
    <property type="molecule type" value="Genomic_DNA"/>
</dbReference>
<evidence type="ECO:0000313" key="2">
    <source>
        <dbReference type="EMBL" id="SHJ20909.1"/>
    </source>
</evidence>
<proteinExistence type="predicted"/>
<gene>
    <name evidence="2" type="ORF">SAMN02745975_01533</name>
</gene>
<feature type="region of interest" description="Disordered" evidence="1">
    <location>
        <begin position="76"/>
        <end position="134"/>
    </location>
</feature>
<keyword evidence="3" id="KW-1185">Reference proteome</keyword>
<accession>A0A1M6HFM2</accession>
<reference evidence="3" key="1">
    <citation type="submission" date="2016-11" db="EMBL/GenBank/DDBJ databases">
        <authorList>
            <person name="Varghese N."/>
            <person name="Submissions S."/>
        </authorList>
    </citation>
    <scope>NUCLEOTIDE SEQUENCE [LARGE SCALE GENOMIC DNA]</scope>
    <source>
        <strain evidence="3">DSM 17957</strain>
    </source>
</reference>
<dbReference type="AlphaFoldDB" id="A0A1M6HFM2"/>